<evidence type="ECO:0000313" key="3">
    <source>
        <dbReference type="EMBL" id="TNN21777.1"/>
    </source>
</evidence>
<protein>
    <submittedName>
        <fullName evidence="3">Uncharacterized protein</fullName>
    </submittedName>
</protein>
<comment type="caution">
    <text evidence="3">The sequence shown here is derived from an EMBL/GenBank/DDBJ whole genome shotgun (WGS) entry which is preliminary data.</text>
</comment>
<dbReference type="EMBL" id="SRLO01025940">
    <property type="protein sequence ID" value="TNN21777.1"/>
    <property type="molecule type" value="Genomic_DNA"/>
</dbReference>
<keyword evidence="2" id="KW-0732">Signal</keyword>
<gene>
    <name evidence="3" type="ORF">EYF80_068111</name>
</gene>
<proteinExistence type="predicted"/>
<dbReference type="AlphaFoldDB" id="A0A4Z2DZB6"/>
<feature type="region of interest" description="Disordered" evidence="1">
    <location>
        <begin position="23"/>
        <end position="68"/>
    </location>
</feature>
<sequence>MFLYIHTCFYVFILNPVSPVRPAPPGGSCTAPSPAATSWWSGRTSPRPRARSPSTRATGSKVRPPAEI</sequence>
<feature type="chain" id="PRO_5021194700" evidence="2">
    <location>
        <begin position="23"/>
        <end position="68"/>
    </location>
</feature>
<evidence type="ECO:0000256" key="2">
    <source>
        <dbReference type="SAM" id="SignalP"/>
    </source>
</evidence>
<feature type="signal peptide" evidence="2">
    <location>
        <begin position="1"/>
        <end position="22"/>
    </location>
</feature>
<organism evidence="3 4">
    <name type="scientific">Liparis tanakae</name>
    <name type="common">Tanaka's snailfish</name>
    <dbReference type="NCBI Taxonomy" id="230148"/>
    <lineage>
        <taxon>Eukaryota</taxon>
        <taxon>Metazoa</taxon>
        <taxon>Chordata</taxon>
        <taxon>Craniata</taxon>
        <taxon>Vertebrata</taxon>
        <taxon>Euteleostomi</taxon>
        <taxon>Actinopterygii</taxon>
        <taxon>Neopterygii</taxon>
        <taxon>Teleostei</taxon>
        <taxon>Neoteleostei</taxon>
        <taxon>Acanthomorphata</taxon>
        <taxon>Eupercaria</taxon>
        <taxon>Perciformes</taxon>
        <taxon>Cottioidei</taxon>
        <taxon>Cottales</taxon>
        <taxon>Liparidae</taxon>
        <taxon>Liparis</taxon>
    </lineage>
</organism>
<reference evidence="3 4" key="1">
    <citation type="submission" date="2019-03" db="EMBL/GenBank/DDBJ databases">
        <title>First draft genome of Liparis tanakae, snailfish: a comprehensive survey of snailfish specific genes.</title>
        <authorList>
            <person name="Kim W."/>
            <person name="Song I."/>
            <person name="Jeong J.-H."/>
            <person name="Kim D."/>
            <person name="Kim S."/>
            <person name="Ryu S."/>
            <person name="Song J.Y."/>
            <person name="Lee S.K."/>
        </authorList>
    </citation>
    <scope>NUCLEOTIDE SEQUENCE [LARGE SCALE GENOMIC DNA]</scope>
    <source>
        <tissue evidence="3">Muscle</tissue>
    </source>
</reference>
<name>A0A4Z2DZB6_9TELE</name>
<evidence type="ECO:0000313" key="4">
    <source>
        <dbReference type="Proteomes" id="UP000314294"/>
    </source>
</evidence>
<evidence type="ECO:0000256" key="1">
    <source>
        <dbReference type="SAM" id="MobiDB-lite"/>
    </source>
</evidence>
<keyword evidence="4" id="KW-1185">Reference proteome</keyword>
<accession>A0A4Z2DZB6</accession>
<feature type="compositionally biased region" description="Low complexity" evidence="1">
    <location>
        <begin position="43"/>
        <end position="58"/>
    </location>
</feature>
<dbReference type="Proteomes" id="UP000314294">
    <property type="component" value="Unassembled WGS sequence"/>
</dbReference>